<sequence>MTPTEIAAQMANLADQLRESLIDPPDDWDGDYAAVTSSVKEATHSLTGVTNLVVNFADGCDGPEWGDVHEAALKAADKLLAAGWSVETLADEVEHAQSAEPAPLMEV</sequence>
<dbReference type="Proteomes" id="UP001595851">
    <property type="component" value="Unassembled WGS sequence"/>
</dbReference>
<dbReference type="RefSeq" id="WP_379526718.1">
    <property type="nucleotide sequence ID" value="NZ_JBHSBI010000002.1"/>
</dbReference>
<evidence type="ECO:0000313" key="2">
    <source>
        <dbReference type="Proteomes" id="UP001595851"/>
    </source>
</evidence>
<proteinExistence type="predicted"/>
<comment type="caution">
    <text evidence="1">The sequence shown here is derived from an EMBL/GenBank/DDBJ whole genome shotgun (WGS) entry which is preliminary data.</text>
</comment>
<organism evidence="1 2">
    <name type="scientific">Nonomuraea purpurea</name>
    <dbReference type="NCBI Taxonomy" id="1849276"/>
    <lineage>
        <taxon>Bacteria</taxon>
        <taxon>Bacillati</taxon>
        <taxon>Actinomycetota</taxon>
        <taxon>Actinomycetes</taxon>
        <taxon>Streptosporangiales</taxon>
        <taxon>Streptosporangiaceae</taxon>
        <taxon>Nonomuraea</taxon>
    </lineage>
</organism>
<evidence type="ECO:0000313" key="1">
    <source>
        <dbReference type="EMBL" id="MFC4006578.1"/>
    </source>
</evidence>
<keyword evidence="2" id="KW-1185">Reference proteome</keyword>
<accession>A0ABV8G1Y9</accession>
<name>A0ABV8G1Y9_9ACTN</name>
<gene>
    <name evidence="1" type="ORF">ACFOY2_05055</name>
</gene>
<dbReference type="EMBL" id="JBHSBI010000002">
    <property type="protein sequence ID" value="MFC4006578.1"/>
    <property type="molecule type" value="Genomic_DNA"/>
</dbReference>
<reference evidence="2" key="1">
    <citation type="journal article" date="2019" name="Int. J. Syst. Evol. Microbiol.">
        <title>The Global Catalogue of Microorganisms (GCM) 10K type strain sequencing project: providing services to taxonomists for standard genome sequencing and annotation.</title>
        <authorList>
            <consortium name="The Broad Institute Genomics Platform"/>
            <consortium name="The Broad Institute Genome Sequencing Center for Infectious Disease"/>
            <person name="Wu L."/>
            <person name="Ma J."/>
        </authorList>
    </citation>
    <scope>NUCLEOTIDE SEQUENCE [LARGE SCALE GENOMIC DNA]</scope>
    <source>
        <strain evidence="2">TBRC 1276</strain>
    </source>
</reference>
<protein>
    <submittedName>
        <fullName evidence="1">Uncharacterized protein</fullName>
    </submittedName>
</protein>